<evidence type="ECO:0000259" key="6">
    <source>
        <dbReference type="PROSITE" id="PS50110"/>
    </source>
</evidence>
<dbReference type="Pfam" id="PF07730">
    <property type="entry name" value="HisKA_3"/>
    <property type="match status" value="1"/>
</dbReference>
<dbReference type="InterPro" id="IPR005467">
    <property type="entry name" value="His_kinase_dom"/>
</dbReference>
<dbReference type="SMART" id="SM00387">
    <property type="entry name" value="HATPase_c"/>
    <property type="match status" value="1"/>
</dbReference>
<evidence type="ECO:0000259" key="5">
    <source>
        <dbReference type="PROSITE" id="PS50109"/>
    </source>
</evidence>
<dbReference type="SUPFAM" id="SSF55874">
    <property type="entry name" value="ATPase domain of HSP90 chaperone/DNA topoisomerase II/histidine kinase"/>
    <property type="match status" value="1"/>
</dbReference>
<feature type="domain" description="Histidine kinase" evidence="5">
    <location>
        <begin position="164"/>
        <end position="355"/>
    </location>
</feature>
<dbReference type="InterPro" id="IPR003594">
    <property type="entry name" value="HATPase_dom"/>
</dbReference>
<protein>
    <submittedName>
        <fullName evidence="7">Response regulator</fullName>
    </submittedName>
</protein>
<dbReference type="Gene3D" id="3.30.565.10">
    <property type="entry name" value="Histidine kinase-like ATPase, C-terminal domain"/>
    <property type="match status" value="1"/>
</dbReference>
<gene>
    <name evidence="7" type="ORF">ENJ12_05100</name>
</gene>
<evidence type="ECO:0000313" key="7">
    <source>
        <dbReference type="EMBL" id="HEC06203.1"/>
    </source>
</evidence>
<dbReference type="InterPro" id="IPR011712">
    <property type="entry name" value="Sig_transdc_His_kin_sub3_dim/P"/>
</dbReference>
<evidence type="ECO:0000256" key="1">
    <source>
        <dbReference type="ARBA" id="ARBA00022679"/>
    </source>
</evidence>
<accession>A0A831RY16</accession>
<organism evidence="7">
    <name type="scientific">Thiolapillus brandeum</name>
    <dbReference type="NCBI Taxonomy" id="1076588"/>
    <lineage>
        <taxon>Bacteria</taxon>
        <taxon>Pseudomonadati</taxon>
        <taxon>Pseudomonadota</taxon>
        <taxon>Gammaproteobacteria</taxon>
        <taxon>Chromatiales</taxon>
        <taxon>Sedimenticolaceae</taxon>
        <taxon>Thiolapillus</taxon>
    </lineage>
</organism>
<dbReference type="GO" id="GO:0000155">
    <property type="term" value="F:phosphorelay sensor kinase activity"/>
    <property type="evidence" value="ECO:0007669"/>
    <property type="project" value="InterPro"/>
</dbReference>
<dbReference type="AlphaFoldDB" id="A0A831RY16"/>
<dbReference type="PROSITE" id="PS50110">
    <property type="entry name" value="RESPONSE_REGULATORY"/>
    <property type="match status" value="1"/>
</dbReference>
<comment type="caution">
    <text evidence="4">Lacks conserved residue(s) required for the propagation of feature annotation.</text>
</comment>
<dbReference type="Proteomes" id="UP000886339">
    <property type="component" value="Unassembled WGS sequence"/>
</dbReference>
<dbReference type="PANTHER" id="PTHR24421">
    <property type="entry name" value="NITRATE/NITRITE SENSOR PROTEIN NARX-RELATED"/>
    <property type="match status" value="1"/>
</dbReference>
<keyword evidence="3" id="KW-0902">Two-component regulatory system</keyword>
<dbReference type="PROSITE" id="PS50109">
    <property type="entry name" value="HIS_KIN"/>
    <property type="match status" value="1"/>
</dbReference>
<keyword evidence="1" id="KW-0808">Transferase</keyword>
<dbReference type="GO" id="GO:0016020">
    <property type="term" value="C:membrane"/>
    <property type="evidence" value="ECO:0007669"/>
    <property type="project" value="InterPro"/>
</dbReference>
<dbReference type="InterPro" id="IPR036890">
    <property type="entry name" value="HATPase_C_sf"/>
</dbReference>
<dbReference type="Pfam" id="PF02518">
    <property type="entry name" value="HATPase_c"/>
    <property type="match status" value="1"/>
</dbReference>
<dbReference type="CDD" id="cd16917">
    <property type="entry name" value="HATPase_UhpB-NarQ-NarX-like"/>
    <property type="match status" value="1"/>
</dbReference>
<feature type="domain" description="Response regulatory" evidence="6">
    <location>
        <begin position="13"/>
        <end position="133"/>
    </location>
</feature>
<dbReference type="SUPFAM" id="SSF52172">
    <property type="entry name" value="CheY-like"/>
    <property type="match status" value="1"/>
</dbReference>
<dbReference type="Pfam" id="PF00072">
    <property type="entry name" value="Response_reg"/>
    <property type="match status" value="1"/>
</dbReference>
<dbReference type="EMBL" id="DRLF01000181">
    <property type="protein sequence ID" value="HEC06203.1"/>
    <property type="molecule type" value="Genomic_DNA"/>
</dbReference>
<evidence type="ECO:0000256" key="2">
    <source>
        <dbReference type="ARBA" id="ARBA00022777"/>
    </source>
</evidence>
<dbReference type="InterPro" id="IPR011006">
    <property type="entry name" value="CheY-like_superfamily"/>
</dbReference>
<evidence type="ECO:0000256" key="3">
    <source>
        <dbReference type="ARBA" id="ARBA00023012"/>
    </source>
</evidence>
<sequence length="361" mass="39355">MMNVMTGRGEPPSVLLVDPESRHREQIQQAFEQYGRLDPAANAMRLSMVETLQQARSALEGRVYDLVIASRQLPDGDGIELLPPGGNAPYPVLITSNRSGEGLAVEAMKAGAIDYIVKSDATLAALPEVAAVALQAWGLMQEHQNLQNEVAEIPRRQQHQLGRELHDGLGQQLTGMGLLARSLVKRLAGTAPQEQQIAEQLARSIDQALSDVRTLSHGLIPVPMDARGLVSALEALARRVSAQSGIKISLQHENPILISDNETATHVYRIVQEAINNAVKHARASEITLILEADEHEAVIEIRDDGTGLPEDLHERQGLGMRTMFHRCRLFGGSLDIYTHDDGGTRVRCCFPLNPAGQVAE</sequence>
<dbReference type="PANTHER" id="PTHR24421:SF58">
    <property type="entry name" value="SIGNAL TRANSDUCTION HISTIDINE-PROTEIN KINASE_PHOSPHATASE UHPB"/>
    <property type="match status" value="1"/>
</dbReference>
<dbReference type="CDD" id="cd00156">
    <property type="entry name" value="REC"/>
    <property type="match status" value="1"/>
</dbReference>
<dbReference type="GO" id="GO:0046983">
    <property type="term" value="F:protein dimerization activity"/>
    <property type="evidence" value="ECO:0007669"/>
    <property type="project" value="InterPro"/>
</dbReference>
<proteinExistence type="predicted"/>
<keyword evidence="2" id="KW-0418">Kinase</keyword>
<name>A0A831RY16_9GAMM</name>
<dbReference type="Gene3D" id="3.40.50.2300">
    <property type="match status" value="1"/>
</dbReference>
<reference evidence="7" key="1">
    <citation type="journal article" date="2020" name="mSystems">
        <title>Genome- and Community-Level Interaction Insights into Carbon Utilization and Element Cycling Functions of Hydrothermarchaeota in Hydrothermal Sediment.</title>
        <authorList>
            <person name="Zhou Z."/>
            <person name="Liu Y."/>
            <person name="Xu W."/>
            <person name="Pan J."/>
            <person name="Luo Z.H."/>
            <person name="Li M."/>
        </authorList>
    </citation>
    <scope>NUCLEOTIDE SEQUENCE [LARGE SCALE GENOMIC DNA]</scope>
    <source>
        <strain evidence="7">HyVt-458</strain>
    </source>
</reference>
<comment type="caution">
    <text evidence="7">The sequence shown here is derived from an EMBL/GenBank/DDBJ whole genome shotgun (WGS) entry which is preliminary data.</text>
</comment>
<dbReference type="SMART" id="SM00448">
    <property type="entry name" value="REC"/>
    <property type="match status" value="1"/>
</dbReference>
<dbReference type="InterPro" id="IPR001789">
    <property type="entry name" value="Sig_transdc_resp-reg_receiver"/>
</dbReference>
<dbReference type="Gene3D" id="1.20.5.1930">
    <property type="match status" value="1"/>
</dbReference>
<dbReference type="InterPro" id="IPR050482">
    <property type="entry name" value="Sensor_HK_TwoCompSys"/>
</dbReference>
<evidence type="ECO:0000256" key="4">
    <source>
        <dbReference type="PROSITE-ProRule" id="PRU00169"/>
    </source>
</evidence>